<dbReference type="Proteomes" id="UP000773462">
    <property type="component" value="Unassembled WGS sequence"/>
</dbReference>
<organism evidence="1 2">
    <name type="scientific">Paenibacillus silagei</name>
    <dbReference type="NCBI Taxonomy" id="1670801"/>
    <lineage>
        <taxon>Bacteria</taxon>
        <taxon>Bacillati</taxon>
        <taxon>Bacillota</taxon>
        <taxon>Bacilli</taxon>
        <taxon>Bacillales</taxon>
        <taxon>Paenibacillaceae</taxon>
        <taxon>Paenibacillus</taxon>
    </lineage>
</organism>
<dbReference type="EMBL" id="JAGGLV010000003">
    <property type="protein sequence ID" value="MBP2111125.1"/>
    <property type="molecule type" value="Genomic_DNA"/>
</dbReference>
<dbReference type="Pfam" id="PF14907">
    <property type="entry name" value="NTP_transf_5"/>
    <property type="match status" value="1"/>
</dbReference>
<gene>
    <name evidence="1" type="ORF">J2Z70_001266</name>
</gene>
<proteinExistence type="predicted"/>
<keyword evidence="2" id="KW-1185">Reference proteome</keyword>
<accession>A0ABS4NM48</accession>
<dbReference type="InterPro" id="IPR039498">
    <property type="entry name" value="NTP_transf_5"/>
</dbReference>
<name>A0ABS4NM48_9BACL</name>
<reference evidence="1 2" key="1">
    <citation type="submission" date="2021-03" db="EMBL/GenBank/DDBJ databases">
        <title>Genomic Encyclopedia of Type Strains, Phase IV (KMG-IV): sequencing the most valuable type-strain genomes for metagenomic binning, comparative biology and taxonomic classification.</title>
        <authorList>
            <person name="Goeker M."/>
        </authorList>
    </citation>
    <scope>NUCLEOTIDE SEQUENCE [LARGE SCALE GENOMIC DNA]</scope>
    <source>
        <strain evidence="1 2">DSM 101953</strain>
    </source>
</reference>
<protein>
    <recommendedName>
        <fullName evidence="3">Nucleotidyltransferase family protein</fullName>
    </recommendedName>
</protein>
<evidence type="ECO:0000313" key="2">
    <source>
        <dbReference type="Proteomes" id="UP000773462"/>
    </source>
</evidence>
<comment type="caution">
    <text evidence="1">The sequence shown here is derived from an EMBL/GenBank/DDBJ whole genome shotgun (WGS) entry which is preliminary data.</text>
</comment>
<sequence>MHLVEEWLQTHLRSENRLLSIISRVNYQELSVFWEVMNEIPYAVIKGEPLSLLAYNKFGFRGLGDVDILIDRKSIPKMKEILKTCGFEAISRDEKKTNFSRVFCLASSHQLVPYVKELQSKKGCHVELDINFDLFWGEYSGERIDVNHFLEDASEVEIYGHKLQTLPPIKALLQVCLHHYKEMNSIYHLVNHNTINLSMFQDVYYLIKNNLDTITVSTIYHLSNEYKITPYIFYVIYYTQLIFKDPCLNQFLEALKTEEGEKLLDYYGLTEQERKKWQTDFFTRLQTDKKLNLIKNNLTEADIHKLRINNKVFRGY</sequence>
<evidence type="ECO:0000313" key="1">
    <source>
        <dbReference type="EMBL" id="MBP2111125.1"/>
    </source>
</evidence>
<evidence type="ECO:0008006" key="3">
    <source>
        <dbReference type="Google" id="ProtNLM"/>
    </source>
</evidence>